<evidence type="ECO:0000256" key="1">
    <source>
        <dbReference type="ARBA" id="ARBA00012386"/>
    </source>
</evidence>
<proteinExistence type="predicted"/>
<evidence type="ECO:0000256" key="4">
    <source>
        <dbReference type="ARBA" id="ARBA00022694"/>
    </source>
</evidence>
<dbReference type="AlphaFoldDB" id="M2V5M0"/>
<dbReference type="PANTHER" id="PTHR21392:SF1">
    <property type="entry name" value="TRNA-URIDINE AMINOCARBOXYPROPYLTRANSFERASE"/>
    <property type="match status" value="1"/>
</dbReference>
<protein>
    <recommendedName>
        <fullName evidence="1">tRNA-uridine aminocarboxypropyltransferase</fullName>
        <ecNumber evidence="1">2.5.1.25</ecNumber>
    </recommendedName>
</protein>
<keyword evidence="3" id="KW-0949">S-adenosyl-L-methionine</keyword>
<dbReference type="RefSeq" id="WP_003299414.1">
    <property type="nucleotide sequence ID" value="NZ_AOBS01000034.1"/>
</dbReference>
<evidence type="ECO:0000259" key="5">
    <source>
        <dbReference type="SMART" id="SM01144"/>
    </source>
</evidence>
<evidence type="ECO:0000256" key="2">
    <source>
        <dbReference type="ARBA" id="ARBA00022679"/>
    </source>
</evidence>
<dbReference type="InterPro" id="IPR039262">
    <property type="entry name" value="DTWD2/TAPT"/>
</dbReference>
<dbReference type="EC" id="2.5.1.25" evidence="1"/>
<dbReference type="Pfam" id="PF03942">
    <property type="entry name" value="DTW"/>
    <property type="match status" value="1"/>
</dbReference>
<dbReference type="eggNOG" id="COG3148">
    <property type="taxonomic scope" value="Bacteria"/>
</dbReference>
<sequence>MPHAVARLRSERLAKSLKPFVARGSRAPRCERCRVPSSHCLCPWLPTIESDCGVCLLMHDIEPLKPSNTGWLIADVVRDTFAFTWQRTGVDPRLLALLADPQWQPLVIFPGEYAESRRVIEQVEREDGKRPLFILLDATWTEARKMFRKSPYLDGLPVLSLRPEVLSRYRLRRSTRSDHLCTAEVAALCLDLAGDSNAANMLDALLDVFTEHYLGAKYHRQPDLQNAAHLALKPVR</sequence>
<feature type="domain" description="DTW" evidence="5">
    <location>
        <begin position="26"/>
        <end position="218"/>
    </location>
</feature>
<keyword evidence="2" id="KW-0808">Transferase</keyword>
<dbReference type="Proteomes" id="UP000011700">
    <property type="component" value="Unassembled WGS sequence"/>
</dbReference>
<dbReference type="PATRIC" id="fig|1212548.4.peg.1227"/>
<keyword evidence="4" id="KW-0819">tRNA processing</keyword>
<evidence type="ECO:0000256" key="3">
    <source>
        <dbReference type="ARBA" id="ARBA00022691"/>
    </source>
</evidence>
<dbReference type="EMBL" id="AOBS01000034">
    <property type="protein sequence ID" value="EME01122.1"/>
    <property type="molecule type" value="Genomic_DNA"/>
</dbReference>
<evidence type="ECO:0000313" key="6">
    <source>
        <dbReference type="EMBL" id="EME01122.1"/>
    </source>
</evidence>
<comment type="caution">
    <text evidence="6">The sequence shown here is derived from an EMBL/GenBank/DDBJ whole genome shotgun (WGS) entry which is preliminary data.</text>
</comment>
<dbReference type="PANTHER" id="PTHR21392">
    <property type="entry name" value="TRNA-URIDINE AMINOCARBOXYPROPYLTRANSFERASE 2"/>
    <property type="match status" value="1"/>
</dbReference>
<dbReference type="InterPro" id="IPR005636">
    <property type="entry name" value="DTW"/>
</dbReference>
<organism evidence="6 7">
    <name type="scientific">Stutzerimonas stutzeri NF13</name>
    <dbReference type="NCBI Taxonomy" id="1212548"/>
    <lineage>
        <taxon>Bacteria</taxon>
        <taxon>Pseudomonadati</taxon>
        <taxon>Pseudomonadota</taxon>
        <taxon>Gammaproteobacteria</taxon>
        <taxon>Pseudomonadales</taxon>
        <taxon>Pseudomonadaceae</taxon>
        <taxon>Stutzerimonas</taxon>
    </lineage>
</organism>
<accession>M2V5M0</accession>
<name>M2V5M0_STUST</name>
<reference evidence="6 7" key="1">
    <citation type="journal article" date="2013" name="Genome Announc.">
        <title>Draft Genome of Pseudomonas stutzeri Strain NF13, a Nitrogen Fixer Isolated from the Galapagos Rift Hydrothermal Vent.</title>
        <authorList>
            <person name="Pena A."/>
            <person name="Busquets A."/>
            <person name="Gomila M."/>
            <person name="Mayol J."/>
            <person name="Bosch R."/>
            <person name="Nogales B."/>
            <person name="Garcia-Valdes E."/>
            <person name="Bennasar A."/>
            <person name="Lalucat J."/>
        </authorList>
    </citation>
    <scope>NUCLEOTIDE SEQUENCE [LARGE SCALE GENOMIC DNA]</scope>
    <source>
        <strain evidence="6 7">NF13</strain>
    </source>
</reference>
<dbReference type="GO" id="GO:0008033">
    <property type="term" value="P:tRNA processing"/>
    <property type="evidence" value="ECO:0007669"/>
    <property type="project" value="UniProtKB-KW"/>
</dbReference>
<gene>
    <name evidence="6" type="ORF">B381_06421</name>
</gene>
<dbReference type="GO" id="GO:0016432">
    <property type="term" value="F:tRNA-uridine aminocarboxypropyltransferase activity"/>
    <property type="evidence" value="ECO:0007669"/>
    <property type="project" value="UniProtKB-EC"/>
</dbReference>
<evidence type="ECO:0000313" key="7">
    <source>
        <dbReference type="Proteomes" id="UP000011700"/>
    </source>
</evidence>
<dbReference type="SMART" id="SM01144">
    <property type="entry name" value="DTW"/>
    <property type="match status" value="1"/>
</dbReference>
<dbReference type="OrthoDB" id="370626at2"/>